<feature type="transmembrane region" description="Helical" evidence="1">
    <location>
        <begin position="64"/>
        <end position="82"/>
    </location>
</feature>
<reference evidence="2" key="1">
    <citation type="submission" date="2022-11" db="EMBL/GenBank/DDBJ databases">
        <title>Genome Resource of Sclerotinia nivalis Strain SnTB1, a Plant Pathogen Isolated from American Ginseng.</title>
        <authorList>
            <person name="Fan S."/>
        </authorList>
    </citation>
    <scope>NUCLEOTIDE SEQUENCE</scope>
    <source>
        <strain evidence="2">SnTB1</strain>
    </source>
</reference>
<keyword evidence="1" id="KW-1133">Transmembrane helix</keyword>
<gene>
    <name evidence="2" type="ORF">OCU04_006638</name>
</gene>
<proteinExistence type="predicted"/>
<accession>A0A9X0DJU6</accession>
<keyword evidence="3" id="KW-1185">Reference proteome</keyword>
<keyword evidence="1" id="KW-0812">Transmembrane</keyword>
<sequence length="98" mass="11227">MTACPSAALLCGWVSSPNIRGTMSIIWSSTSTIWLCTWTTLCLNIPDQHTRGWRMMFYKFRWQMFAILFPEVLVALAAEQWISARQSVLVFQSLGHVE</sequence>
<feature type="transmembrane region" description="Helical" evidence="1">
    <location>
        <begin position="25"/>
        <end position="43"/>
    </location>
</feature>
<dbReference type="EMBL" id="JAPEIS010000007">
    <property type="protein sequence ID" value="KAJ8064292.1"/>
    <property type="molecule type" value="Genomic_DNA"/>
</dbReference>
<evidence type="ECO:0000313" key="2">
    <source>
        <dbReference type="EMBL" id="KAJ8064292.1"/>
    </source>
</evidence>
<evidence type="ECO:0000313" key="3">
    <source>
        <dbReference type="Proteomes" id="UP001152300"/>
    </source>
</evidence>
<dbReference type="Proteomes" id="UP001152300">
    <property type="component" value="Unassembled WGS sequence"/>
</dbReference>
<dbReference type="OrthoDB" id="3061561at2759"/>
<protein>
    <submittedName>
        <fullName evidence="2">Uncharacterized protein</fullName>
    </submittedName>
</protein>
<comment type="caution">
    <text evidence="2">The sequence shown here is derived from an EMBL/GenBank/DDBJ whole genome shotgun (WGS) entry which is preliminary data.</text>
</comment>
<dbReference type="PANTHER" id="PTHR35043:SF8">
    <property type="entry name" value="DUF4220 DOMAIN-CONTAINING PROTEIN"/>
    <property type="match status" value="1"/>
</dbReference>
<name>A0A9X0DJU6_9HELO</name>
<keyword evidence="1" id="KW-0472">Membrane</keyword>
<evidence type="ECO:0000256" key="1">
    <source>
        <dbReference type="SAM" id="Phobius"/>
    </source>
</evidence>
<organism evidence="2 3">
    <name type="scientific">Sclerotinia nivalis</name>
    <dbReference type="NCBI Taxonomy" id="352851"/>
    <lineage>
        <taxon>Eukaryota</taxon>
        <taxon>Fungi</taxon>
        <taxon>Dikarya</taxon>
        <taxon>Ascomycota</taxon>
        <taxon>Pezizomycotina</taxon>
        <taxon>Leotiomycetes</taxon>
        <taxon>Helotiales</taxon>
        <taxon>Sclerotiniaceae</taxon>
        <taxon>Sclerotinia</taxon>
    </lineage>
</organism>
<dbReference type="AlphaFoldDB" id="A0A9X0DJU6"/>
<dbReference type="PANTHER" id="PTHR35043">
    <property type="entry name" value="TRANSCRIPTION FACTOR DOMAIN-CONTAINING PROTEIN"/>
    <property type="match status" value="1"/>
</dbReference>